<evidence type="ECO:0000256" key="7">
    <source>
        <dbReference type="PROSITE-ProRule" id="PRU00125"/>
    </source>
</evidence>
<feature type="domain" description="LIM zinc-binding" evidence="9">
    <location>
        <begin position="548"/>
        <end position="612"/>
    </location>
</feature>
<keyword evidence="12" id="KW-1185">Reference proteome</keyword>
<evidence type="ECO:0000259" key="9">
    <source>
        <dbReference type="PROSITE" id="PS50023"/>
    </source>
</evidence>
<dbReference type="AlphaFoldDB" id="A0ABD2XL72"/>
<dbReference type="SUPFAM" id="SSF57716">
    <property type="entry name" value="Glucocorticoid receptor-like (DNA-binding domain)"/>
    <property type="match status" value="2"/>
</dbReference>
<protein>
    <recommendedName>
        <fullName evidence="13">LIM zinc-binding domain-containing protein</fullName>
    </recommendedName>
</protein>
<dbReference type="InterPro" id="IPR001781">
    <property type="entry name" value="Znf_LIM"/>
</dbReference>
<keyword evidence="3 7" id="KW-0479">Metal-binding</keyword>
<dbReference type="Gene3D" id="2.10.110.10">
    <property type="entry name" value="Cysteine Rich Protein"/>
    <property type="match status" value="3"/>
</dbReference>
<dbReference type="InterPro" id="IPR010442">
    <property type="entry name" value="PET_domain"/>
</dbReference>
<gene>
    <name evidence="11" type="ORF">TKK_001398</name>
</gene>
<dbReference type="PANTHER" id="PTHR24211:SF22">
    <property type="entry name" value="TESTIN"/>
    <property type="match status" value="1"/>
</dbReference>
<evidence type="ECO:0000256" key="4">
    <source>
        <dbReference type="ARBA" id="ARBA00022737"/>
    </source>
</evidence>
<feature type="domain" description="LIM zinc-binding" evidence="9">
    <location>
        <begin position="613"/>
        <end position="673"/>
    </location>
</feature>
<keyword evidence="4" id="KW-0677">Repeat</keyword>
<keyword evidence="5 7" id="KW-0862">Zinc</keyword>
<feature type="compositionally biased region" description="Polar residues" evidence="8">
    <location>
        <begin position="439"/>
        <end position="451"/>
    </location>
</feature>
<dbReference type="Pfam" id="PF00412">
    <property type="entry name" value="LIM"/>
    <property type="match status" value="3"/>
</dbReference>
<dbReference type="InterPro" id="IPR047120">
    <property type="entry name" value="Pk/Esn/Tes"/>
</dbReference>
<reference evidence="11 12" key="1">
    <citation type="journal article" date="2024" name="bioRxiv">
        <title>A reference genome for Trichogramma kaykai: A tiny desert-dwelling parasitoid wasp with competing sex-ratio distorters.</title>
        <authorList>
            <person name="Culotta J."/>
            <person name="Lindsey A.R."/>
        </authorList>
    </citation>
    <scope>NUCLEOTIDE SEQUENCE [LARGE SCALE GENOMIC DNA]</scope>
    <source>
        <strain evidence="11 12">KSX58</strain>
    </source>
</reference>
<dbReference type="PANTHER" id="PTHR24211">
    <property type="entry name" value="LIM DOMAIN-CONTAINING PROTEIN"/>
    <property type="match status" value="1"/>
</dbReference>
<evidence type="ECO:0000313" key="11">
    <source>
        <dbReference type="EMBL" id="KAL3405992.1"/>
    </source>
</evidence>
<dbReference type="CDD" id="cd09340">
    <property type="entry name" value="LIM1_Testin_like"/>
    <property type="match status" value="1"/>
</dbReference>
<sequence length="742" mass="82714">MSCDQAQEDKPKWLLELENRKRKPKLAHETGAGAPCLICEDACPGLELHFWRKICKICKCRGDDHVIDDEDFPQFELLFGPNAKNRKNRSFALKINQKLQPHSPPTNFEWIPPNTTEELAADYMKSLPADKWPIASSAGAAVRRQQLKKQLPLHDIDHKACDALSEQERKEFDKYLDNLKNCAGQGRVLKFSIIKPFDKSLMTPANATDVQRNSPQHSQSLSNNNGAGLSLRTPSSFIPKVPYSSSQAKSNLLPNYAPSEESRPIDPIKDAMRTTTHLPASHERSPMGRYHQNHGGDGDRLQQQLDDVPRAAYGRSARLEHVRNRAMMADQDLARTGVAHYHPTTILPNSDYFQAQIDRIAAEQFGHKLENSSGLARGIRSETHPFDRASPQPSKQISNADAYGNYPGSFDDYGQRYEGGSNDNNGDNVRGPVIHGALQHSSVYPSMSISSEEARLDPERVSGLSNRADNNRTTNAYHPDYLQARISSSLPVHSSTIRSELLNNPVFPEETVGGGGGGGATFVQQNPDNIKQLQEGMEAMTMNTSEARHCYKCKADIVSGAVVVTADKIKNAVWHPECFTCAACSELLVDLIYFTHKGNLYCARDLAELLEIPRCFACDELIFVREYTVAEGHNYHVKHFCCWDCDIPLAGLQYVSENDRPLCLPCYQNNYAKMCAACRSVIAADQKGIAIKNLNFHATETCFCCATCRKSLLEGQLAVKDDKILCSKECIAEYLHRKAMGR</sequence>
<dbReference type="Pfam" id="PF06297">
    <property type="entry name" value="PET"/>
    <property type="match status" value="1"/>
</dbReference>
<evidence type="ECO:0008006" key="13">
    <source>
        <dbReference type="Google" id="ProtNLM"/>
    </source>
</evidence>
<keyword evidence="2" id="KW-0963">Cytoplasm</keyword>
<dbReference type="EMBL" id="JBJJXI010000019">
    <property type="protein sequence ID" value="KAL3405992.1"/>
    <property type="molecule type" value="Genomic_DNA"/>
</dbReference>
<dbReference type="CDD" id="cd09341">
    <property type="entry name" value="LIM2_Testin_like"/>
    <property type="match status" value="1"/>
</dbReference>
<organism evidence="11 12">
    <name type="scientific">Trichogramma kaykai</name>
    <dbReference type="NCBI Taxonomy" id="54128"/>
    <lineage>
        <taxon>Eukaryota</taxon>
        <taxon>Metazoa</taxon>
        <taxon>Ecdysozoa</taxon>
        <taxon>Arthropoda</taxon>
        <taxon>Hexapoda</taxon>
        <taxon>Insecta</taxon>
        <taxon>Pterygota</taxon>
        <taxon>Neoptera</taxon>
        <taxon>Endopterygota</taxon>
        <taxon>Hymenoptera</taxon>
        <taxon>Apocrita</taxon>
        <taxon>Proctotrupomorpha</taxon>
        <taxon>Chalcidoidea</taxon>
        <taxon>Trichogrammatidae</taxon>
        <taxon>Trichogramma</taxon>
    </lineage>
</organism>
<evidence type="ECO:0000256" key="1">
    <source>
        <dbReference type="ARBA" id="ARBA00004496"/>
    </source>
</evidence>
<dbReference type="PROSITE" id="PS00478">
    <property type="entry name" value="LIM_DOMAIN_1"/>
    <property type="match status" value="2"/>
</dbReference>
<name>A0ABD2XL72_9HYME</name>
<evidence type="ECO:0000256" key="5">
    <source>
        <dbReference type="ARBA" id="ARBA00022833"/>
    </source>
</evidence>
<comment type="caution">
    <text evidence="11">The sequence shown here is derived from an EMBL/GenBank/DDBJ whole genome shotgun (WGS) entry which is preliminary data.</text>
</comment>
<dbReference type="SMART" id="SM00132">
    <property type="entry name" value="LIM"/>
    <property type="match status" value="3"/>
</dbReference>
<evidence type="ECO:0000256" key="8">
    <source>
        <dbReference type="SAM" id="MobiDB-lite"/>
    </source>
</evidence>
<feature type="compositionally biased region" description="Polar residues" evidence="8">
    <location>
        <begin position="243"/>
        <end position="253"/>
    </location>
</feature>
<dbReference type="PROSITE" id="PS51303">
    <property type="entry name" value="PET"/>
    <property type="match status" value="1"/>
</dbReference>
<dbReference type="CDD" id="cd09829">
    <property type="entry name" value="PET_testin"/>
    <property type="match status" value="1"/>
</dbReference>
<accession>A0ABD2XL72</accession>
<dbReference type="PROSITE" id="PS50023">
    <property type="entry name" value="LIM_DOMAIN_2"/>
    <property type="match status" value="2"/>
</dbReference>
<feature type="region of interest" description="Disordered" evidence="8">
    <location>
        <begin position="208"/>
        <end position="302"/>
    </location>
</feature>
<dbReference type="InterPro" id="IPR033724">
    <property type="entry name" value="PET_testin"/>
</dbReference>
<proteinExistence type="predicted"/>
<evidence type="ECO:0000256" key="3">
    <source>
        <dbReference type="ARBA" id="ARBA00022723"/>
    </source>
</evidence>
<keyword evidence="6 7" id="KW-0440">LIM domain</keyword>
<dbReference type="GO" id="GO:0005737">
    <property type="term" value="C:cytoplasm"/>
    <property type="evidence" value="ECO:0007669"/>
    <property type="project" value="UniProtKB-SubCell"/>
</dbReference>
<feature type="region of interest" description="Disordered" evidence="8">
    <location>
        <begin position="383"/>
        <end position="475"/>
    </location>
</feature>
<evidence type="ECO:0000256" key="6">
    <source>
        <dbReference type="ARBA" id="ARBA00023038"/>
    </source>
</evidence>
<feature type="compositionally biased region" description="Polar residues" evidence="8">
    <location>
        <begin position="463"/>
        <end position="475"/>
    </location>
</feature>
<dbReference type="Proteomes" id="UP001627154">
    <property type="component" value="Unassembled WGS sequence"/>
</dbReference>
<evidence type="ECO:0000256" key="2">
    <source>
        <dbReference type="ARBA" id="ARBA00022490"/>
    </source>
</evidence>
<dbReference type="GO" id="GO:0046872">
    <property type="term" value="F:metal ion binding"/>
    <property type="evidence" value="ECO:0007669"/>
    <property type="project" value="UniProtKB-KW"/>
</dbReference>
<feature type="compositionally biased region" description="Polar residues" evidence="8">
    <location>
        <begin position="208"/>
        <end position="236"/>
    </location>
</feature>
<feature type="domain" description="PET" evidence="10">
    <location>
        <begin position="89"/>
        <end position="196"/>
    </location>
</feature>
<comment type="subcellular location">
    <subcellularLocation>
        <location evidence="1">Cytoplasm</location>
    </subcellularLocation>
</comment>
<feature type="compositionally biased region" description="Basic and acidic residues" evidence="8">
    <location>
        <begin position="260"/>
        <end position="272"/>
    </location>
</feature>
<dbReference type="FunFam" id="2.10.110.10:FF:000005">
    <property type="entry name" value="Testin isoform 1"/>
    <property type="match status" value="1"/>
</dbReference>
<evidence type="ECO:0000259" key="10">
    <source>
        <dbReference type="PROSITE" id="PS51303"/>
    </source>
</evidence>
<evidence type="ECO:0000313" key="12">
    <source>
        <dbReference type="Proteomes" id="UP001627154"/>
    </source>
</evidence>